<dbReference type="PROSITE" id="PS50943">
    <property type="entry name" value="HTH_CROC1"/>
    <property type="match status" value="1"/>
</dbReference>
<dbReference type="Gene3D" id="1.10.260.40">
    <property type="entry name" value="lambda repressor-like DNA-binding domains"/>
    <property type="match status" value="1"/>
</dbReference>
<reference evidence="3 4" key="1">
    <citation type="submission" date="2015-09" db="EMBL/GenBank/DDBJ databases">
        <title>Genome sequencing project for genomic taxonomy and phylogenomics of Bacillus-like bacteria.</title>
        <authorList>
            <person name="Liu B."/>
            <person name="Wang J."/>
            <person name="Zhu Y."/>
            <person name="Liu G."/>
            <person name="Chen Q."/>
            <person name="Chen Z."/>
            <person name="Lan J."/>
            <person name="Che J."/>
            <person name="Ge C."/>
            <person name="Shi H."/>
            <person name="Pan Z."/>
            <person name="Liu X."/>
        </authorList>
    </citation>
    <scope>NUCLEOTIDE SEQUENCE [LARGE SCALE GENOMIC DNA]</scope>
    <source>
        <strain evidence="3 4">LMG 18435</strain>
    </source>
</reference>
<keyword evidence="1" id="KW-0238">DNA-binding</keyword>
<dbReference type="PATRIC" id="fig|157838.3.peg.1476"/>
<dbReference type="Proteomes" id="UP000051888">
    <property type="component" value="Unassembled WGS sequence"/>
</dbReference>
<dbReference type="InterPro" id="IPR010982">
    <property type="entry name" value="Lambda_DNA-bd_dom_sf"/>
</dbReference>
<evidence type="ECO:0000313" key="4">
    <source>
        <dbReference type="Proteomes" id="UP000051888"/>
    </source>
</evidence>
<evidence type="ECO:0000313" key="3">
    <source>
        <dbReference type="EMBL" id="KQL53208.1"/>
    </source>
</evidence>
<dbReference type="InterPro" id="IPR001387">
    <property type="entry name" value="Cro/C1-type_HTH"/>
</dbReference>
<protein>
    <submittedName>
        <fullName evidence="3">XRE family transcriptional regulator</fullName>
    </submittedName>
</protein>
<dbReference type="EMBL" id="LJJC01000004">
    <property type="protein sequence ID" value="KQL53208.1"/>
    <property type="molecule type" value="Genomic_DNA"/>
</dbReference>
<dbReference type="AlphaFoldDB" id="A0A0Q3TGP7"/>
<comment type="caution">
    <text evidence="3">The sequence shown here is derived from an EMBL/GenBank/DDBJ whole genome shotgun (WGS) entry which is preliminary data.</text>
</comment>
<dbReference type="OrthoDB" id="2168837at2"/>
<dbReference type="PANTHER" id="PTHR46558:SF4">
    <property type="entry name" value="DNA-BIDING PHAGE PROTEIN"/>
    <property type="match status" value="1"/>
</dbReference>
<sequence>MASFAENLKFYREQRNMTQEELALKARLGTAVIEKYESGDQVPNTETIFKLSTILDVPASSLSGEGQS</sequence>
<dbReference type="RefSeq" id="WP_055738938.1">
    <property type="nucleotide sequence ID" value="NZ_JAAIWL010000021.1"/>
</dbReference>
<dbReference type="Pfam" id="PF01381">
    <property type="entry name" value="HTH_3"/>
    <property type="match status" value="1"/>
</dbReference>
<feature type="domain" description="HTH cro/C1-type" evidence="2">
    <location>
        <begin position="8"/>
        <end position="62"/>
    </location>
</feature>
<evidence type="ECO:0000259" key="2">
    <source>
        <dbReference type="PROSITE" id="PS50943"/>
    </source>
</evidence>
<keyword evidence="4" id="KW-1185">Reference proteome</keyword>
<dbReference type="SMART" id="SM00530">
    <property type="entry name" value="HTH_XRE"/>
    <property type="match status" value="1"/>
</dbReference>
<evidence type="ECO:0000256" key="1">
    <source>
        <dbReference type="ARBA" id="ARBA00023125"/>
    </source>
</evidence>
<name>A0A0Q3TGP7_9BACI</name>
<dbReference type="STRING" id="157838.AN964_06595"/>
<organism evidence="3 4">
    <name type="scientific">Heyndrickxia shackletonii</name>
    <dbReference type="NCBI Taxonomy" id="157838"/>
    <lineage>
        <taxon>Bacteria</taxon>
        <taxon>Bacillati</taxon>
        <taxon>Bacillota</taxon>
        <taxon>Bacilli</taxon>
        <taxon>Bacillales</taxon>
        <taxon>Bacillaceae</taxon>
        <taxon>Heyndrickxia</taxon>
    </lineage>
</organism>
<dbReference type="GO" id="GO:0003677">
    <property type="term" value="F:DNA binding"/>
    <property type="evidence" value="ECO:0007669"/>
    <property type="project" value="UniProtKB-KW"/>
</dbReference>
<dbReference type="PANTHER" id="PTHR46558">
    <property type="entry name" value="TRACRIPTIONAL REGULATORY PROTEIN-RELATED-RELATED"/>
    <property type="match status" value="1"/>
</dbReference>
<dbReference type="SUPFAM" id="SSF47413">
    <property type="entry name" value="lambda repressor-like DNA-binding domains"/>
    <property type="match status" value="1"/>
</dbReference>
<gene>
    <name evidence="3" type="ORF">AN964_06595</name>
</gene>
<proteinExistence type="predicted"/>
<accession>A0A0Q3TGP7</accession>
<dbReference type="CDD" id="cd00093">
    <property type="entry name" value="HTH_XRE"/>
    <property type="match status" value="1"/>
</dbReference>